<evidence type="ECO:0000259" key="8">
    <source>
        <dbReference type="Pfam" id="PF02229"/>
    </source>
</evidence>
<keyword evidence="3" id="KW-0805">Transcription regulation</keyword>
<evidence type="ECO:0000256" key="2">
    <source>
        <dbReference type="ARBA" id="ARBA00009001"/>
    </source>
</evidence>
<comment type="similarity">
    <text evidence="2">Belongs to the transcriptional coactivator PC4 family.</text>
</comment>
<dbReference type="InterPro" id="IPR045125">
    <property type="entry name" value="Sub1/Tcp4-like"/>
</dbReference>
<protein>
    <recommendedName>
        <fullName evidence="8">Transcriptional coactivator p15 (PC4) C-terminal domain-containing protein</fullName>
    </recommendedName>
</protein>
<feature type="region of interest" description="Disordered" evidence="7">
    <location>
        <begin position="1"/>
        <end position="45"/>
    </location>
</feature>
<organism evidence="9 10">
    <name type="scientific">Megalurothrips usitatus</name>
    <name type="common">bean blossom thrips</name>
    <dbReference type="NCBI Taxonomy" id="439358"/>
    <lineage>
        <taxon>Eukaryota</taxon>
        <taxon>Metazoa</taxon>
        <taxon>Ecdysozoa</taxon>
        <taxon>Arthropoda</taxon>
        <taxon>Hexapoda</taxon>
        <taxon>Insecta</taxon>
        <taxon>Pterygota</taxon>
        <taxon>Neoptera</taxon>
        <taxon>Paraneoptera</taxon>
        <taxon>Thysanoptera</taxon>
        <taxon>Terebrantia</taxon>
        <taxon>Thripoidea</taxon>
        <taxon>Thripidae</taxon>
        <taxon>Megalurothrips</taxon>
    </lineage>
</organism>
<dbReference type="GO" id="GO:0003677">
    <property type="term" value="F:DNA binding"/>
    <property type="evidence" value="ECO:0007669"/>
    <property type="project" value="UniProtKB-KW"/>
</dbReference>
<dbReference type="Pfam" id="PF02229">
    <property type="entry name" value="PC4"/>
    <property type="match status" value="1"/>
</dbReference>
<dbReference type="InterPro" id="IPR003173">
    <property type="entry name" value="PC4_C"/>
</dbReference>
<dbReference type="SUPFAM" id="SSF54447">
    <property type="entry name" value="ssDNA-binding transcriptional regulator domain"/>
    <property type="match status" value="1"/>
</dbReference>
<keyword evidence="6" id="KW-0539">Nucleus</keyword>
<dbReference type="Gene3D" id="2.30.31.10">
    <property type="entry name" value="Transcriptional Coactivator Pc4, Chain A"/>
    <property type="match status" value="1"/>
</dbReference>
<comment type="caution">
    <text evidence="9">The sequence shown here is derived from an EMBL/GenBank/DDBJ whole genome shotgun (WGS) entry which is preliminary data.</text>
</comment>
<keyword evidence="4" id="KW-0238">DNA-binding</keyword>
<dbReference type="Proteomes" id="UP001075354">
    <property type="component" value="Chromosome 2"/>
</dbReference>
<dbReference type="InterPro" id="IPR009044">
    <property type="entry name" value="ssDNA-bd_transcriptional_reg"/>
</dbReference>
<keyword evidence="10" id="KW-1185">Reference proteome</keyword>
<evidence type="ECO:0000256" key="5">
    <source>
        <dbReference type="ARBA" id="ARBA00023163"/>
    </source>
</evidence>
<accession>A0AAV7Y212</accession>
<dbReference type="GO" id="GO:0005634">
    <property type="term" value="C:nucleus"/>
    <property type="evidence" value="ECO:0007669"/>
    <property type="project" value="UniProtKB-SubCell"/>
</dbReference>
<evidence type="ECO:0000256" key="4">
    <source>
        <dbReference type="ARBA" id="ARBA00023125"/>
    </source>
</evidence>
<evidence type="ECO:0000256" key="6">
    <source>
        <dbReference type="ARBA" id="ARBA00023242"/>
    </source>
</evidence>
<sequence length="111" mass="12430">MPKPKRVVESDSDSDSGPEDRGPAKKKLAVSAPTKSTEKKSDDEEGLALGKNKFVTVREFKGSVYIDIREFYEDKNSGELKPGRKGISLNAQQYQKLKELIPEIDEKLSKM</sequence>
<evidence type="ECO:0000313" key="10">
    <source>
        <dbReference type="Proteomes" id="UP001075354"/>
    </source>
</evidence>
<keyword evidence="5" id="KW-0804">Transcription</keyword>
<feature type="domain" description="Transcriptional coactivator p15 (PC4) C-terminal" evidence="8">
    <location>
        <begin position="48"/>
        <end position="99"/>
    </location>
</feature>
<name>A0AAV7Y212_9NEOP</name>
<comment type="subcellular location">
    <subcellularLocation>
        <location evidence="1">Nucleus</location>
    </subcellularLocation>
</comment>
<dbReference type="AlphaFoldDB" id="A0AAV7Y212"/>
<proteinExistence type="inferred from homology"/>
<evidence type="ECO:0000313" key="9">
    <source>
        <dbReference type="EMBL" id="KAJ1530294.1"/>
    </source>
</evidence>
<evidence type="ECO:0000256" key="3">
    <source>
        <dbReference type="ARBA" id="ARBA00023015"/>
    </source>
</evidence>
<evidence type="ECO:0000256" key="7">
    <source>
        <dbReference type="SAM" id="MobiDB-lite"/>
    </source>
</evidence>
<reference evidence="9" key="1">
    <citation type="submission" date="2022-12" db="EMBL/GenBank/DDBJ databases">
        <title>Chromosome-level genome assembly of the bean flower thrips Megalurothrips usitatus.</title>
        <authorList>
            <person name="Ma L."/>
            <person name="Liu Q."/>
            <person name="Li H."/>
            <person name="Cai W."/>
        </authorList>
    </citation>
    <scope>NUCLEOTIDE SEQUENCE</scope>
    <source>
        <strain evidence="9">Cailab_2022a</strain>
    </source>
</reference>
<dbReference type="GO" id="GO:0060261">
    <property type="term" value="P:positive regulation of transcription initiation by RNA polymerase II"/>
    <property type="evidence" value="ECO:0007669"/>
    <property type="project" value="InterPro"/>
</dbReference>
<dbReference type="PANTHER" id="PTHR13215">
    <property type="entry name" value="RNA POLYMERASE II TRANSCRIPTIONAL COACTIVATOR"/>
    <property type="match status" value="1"/>
</dbReference>
<dbReference type="EMBL" id="JAPTSV010000002">
    <property type="protein sequence ID" value="KAJ1530294.1"/>
    <property type="molecule type" value="Genomic_DNA"/>
</dbReference>
<evidence type="ECO:0000256" key="1">
    <source>
        <dbReference type="ARBA" id="ARBA00004123"/>
    </source>
</evidence>
<gene>
    <name evidence="9" type="ORF">ONE63_005214</name>
</gene>
<dbReference type="GO" id="GO:0003713">
    <property type="term" value="F:transcription coactivator activity"/>
    <property type="evidence" value="ECO:0007669"/>
    <property type="project" value="InterPro"/>
</dbReference>